<dbReference type="Gene3D" id="3.40.50.720">
    <property type="entry name" value="NAD(P)-binding Rossmann-like Domain"/>
    <property type="match status" value="1"/>
</dbReference>
<dbReference type="PROSITE" id="PS00061">
    <property type="entry name" value="ADH_SHORT"/>
    <property type="match status" value="1"/>
</dbReference>
<evidence type="ECO:0000313" key="4">
    <source>
        <dbReference type="EMBL" id="KAL1411743.1"/>
    </source>
</evidence>
<comment type="similarity">
    <text evidence="1">Belongs to the short-chain dehydrogenases/reductases (SDR) family.</text>
</comment>
<gene>
    <name evidence="4" type="ORF">Q8F55_002709</name>
</gene>
<keyword evidence="5" id="KW-1185">Reference proteome</keyword>
<dbReference type="PRINTS" id="PR00081">
    <property type="entry name" value="GDHRDH"/>
</dbReference>
<evidence type="ECO:0000256" key="3">
    <source>
        <dbReference type="ARBA" id="ARBA00023002"/>
    </source>
</evidence>
<dbReference type="NCBIfam" id="NF005559">
    <property type="entry name" value="PRK07231.1"/>
    <property type="match status" value="1"/>
</dbReference>
<organism evidence="4 5">
    <name type="scientific">Vanrija albida</name>
    <dbReference type="NCBI Taxonomy" id="181172"/>
    <lineage>
        <taxon>Eukaryota</taxon>
        <taxon>Fungi</taxon>
        <taxon>Dikarya</taxon>
        <taxon>Basidiomycota</taxon>
        <taxon>Agaricomycotina</taxon>
        <taxon>Tremellomycetes</taxon>
        <taxon>Trichosporonales</taxon>
        <taxon>Trichosporonaceae</taxon>
        <taxon>Vanrija</taxon>
    </lineage>
</organism>
<evidence type="ECO:0000256" key="2">
    <source>
        <dbReference type="ARBA" id="ARBA00022857"/>
    </source>
</evidence>
<dbReference type="InterPro" id="IPR020904">
    <property type="entry name" value="Sc_DH/Rdtase_CS"/>
</dbReference>
<dbReference type="Pfam" id="PF13561">
    <property type="entry name" value="adh_short_C2"/>
    <property type="match status" value="1"/>
</dbReference>
<comment type="caution">
    <text evidence="4">The sequence shown here is derived from an EMBL/GenBank/DDBJ whole genome shotgun (WGS) entry which is preliminary data.</text>
</comment>
<dbReference type="PANTHER" id="PTHR43639">
    <property type="entry name" value="OXIDOREDUCTASE, SHORT-CHAIN DEHYDROGENASE/REDUCTASE FAMILY (AFU_ORTHOLOGUE AFUA_5G02870)"/>
    <property type="match status" value="1"/>
</dbReference>
<reference evidence="4 5" key="1">
    <citation type="submission" date="2023-08" db="EMBL/GenBank/DDBJ databases">
        <title>Annotated Genome Sequence of Vanrija albida AlHP1.</title>
        <authorList>
            <person name="Herzog R."/>
        </authorList>
    </citation>
    <scope>NUCLEOTIDE SEQUENCE [LARGE SCALE GENOMIC DNA]</scope>
    <source>
        <strain evidence="4 5">AlHP1</strain>
    </source>
</reference>
<sequence>MASSNLLTNQRLLVTGAGSGFGAQISRQAVDEGAKVILLDISPAGQDVADELNAKVPNSAVFVKGSVTEVAGWEAARDAAVKAFGGVDAVVNNAGWSYHTKPTLTVTLEEYNKTFDINVKSIFLSVQVIVPVMIEQGTGGAFVQIGSVSSLRPRPGLTWYAASKGAVSTVAKGLATDFADKNIRFNTILPVLTPTGLMSQFVGVDQNEKDQHEKFTHNIPLGRLGKPQDIAEAVIWLSSPRAQFITGVELPVDGGRHI</sequence>
<dbReference type="InterPro" id="IPR002347">
    <property type="entry name" value="SDR_fam"/>
</dbReference>
<proteinExistence type="inferred from homology"/>
<evidence type="ECO:0000313" key="5">
    <source>
        <dbReference type="Proteomes" id="UP001565368"/>
    </source>
</evidence>
<dbReference type="SUPFAM" id="SSF51735">
    <property type="entry name" value="NAD(P)-binding Rossmann-fold domains"/>
    <property type="match status" value="1"/>
</dbReference>
<dbReference type="PANTHER" id="PTHR43639:SF1">
    <property type="entry name" value="SHORT-CHAIN DEHYDROGENASE_REDUCTASE FAMILY PROTEIN"/>
    <property type="match status" value="1"/>
</dbReference>
<dbReference type="GeneID" id="95983752"/>
<name>A0ABR3QAJ0_9TREE</name>
<evidence type="ECO:0000256" key="1">
    <source>
        <dbReference type="ARBA" id="ARBA00006484"/>
    </source>
</evidence>
<dbReference type="InterPro" id="IPR036291">
    <property type="entry name" value="NAD(P)-bd_dom_sf"/>
</dbReference>
<dbReference type="RefSeq" id="XP_069211687.1">
    <property type="nucleotide sequence ID" value="XM_069351301.1"/>
</dbReference>
<protein>
    <submittedName>
        <fullName evidence="4">Uncharacterized protein</fullName>
    </submittedName>
</protein>
<dbReference type="EMBL" id="JBBXJM010000002">
    <property type="protein sequence ID" value="KAL1411743.1"/>
    <property type="molecule type" value="Genomic_DNA"/>
</dbReference>
<keyword evidence="2" id="KW-0521">NADP</keyword>
<dbReference type="Proteomes" id="UP001565368">
    <property type="component" value="Unassembled WGS sequence"/>
</dbReference>
<keyword evidence="3" id="KW-0560">Oxidoreductase</keyword>
<dbReference type="PRINTS" id="PR00080">
    <property type="entry name" value="SDRFAMILY"/>
</dbReference>
<accession>A0ABR3QAJ0</accession>